<comment type="subcellular location">
    <subcellularLocation>
        <location evidence="12">Cytoplasm</location>
    </subcellularLocation>
</comment>
<keyword evidence="5 12" id="KW-0963">Cytoplasm</keyword>
<comment type="subunit">
    <text evidence="12">Homotetramer; dimer of dimers.</text>
</comment>
<dbReference type="InterPro" id="IPR005263">
    <property type="entry name" value="DapA"/>
</dbReference>
<evidence type="ECO:0000256" key="8">
    <source>
        <dbReference type="ARBA" id="ARBA00023154"/>
    </source>
</evidence>
<evidence type="ECO:0000256" key="7">
    <source>
        <dbReference type="ARBA" id="ARBA00022915"/>
    </source>
</evidence>
<evidence type="ECO:0000256" key="4">
    <source>
        <dbReference type="ARBA" id="ARBA00012086"/>
    </source>
</evidence>
<organism evidence="16 17">
    <name type="scientific">Pseudoprevotella muciniphila</name>
    <dbReference type="NCBI Taxonomy" id="2133944"/>
    <lineage>
        <taxon>Bacteria</taxon>
        <taxon>Pseudomonadati</taxon>
        <taxon>Bacteroidota</taxon>
        <taxon>Bacteroidia</taxon>
        <taxon>Bacteroidales</taxon>
        <taxon>Prevotellaceae</taxon>
        <taxon>Pseudoprevotella</taxon>
    </lineage>
</organism>
<dbReference type="Pfam" id="PF00701">
    <property type="entry name" value="DHDPS"/>
    <property type="match status" value="1"/>
</dbReference>
<name>A0A5P8E4V3_9BACT</name>
<gene>
    <name evidence="12" type="primary">dapA</name>
    <name evidence="16" type="ORF">C7Y71_002805</name>
</gene>
<keyword evidence="7 12" id="KW-0220">Diaminopimelate biosynthesis</keyword>
<dbReference type="PIRSF" id="PIRSF001365">
    <property type="entry name" value="DHDPS"/>
    <property type="match status" value="1"/>
</dbReference>
<feature type="binding site" evidence="12 15">
    <location>
        <position position="48"/>
    </location>
    <ligand>
        <name>pyruvate</name>
        <dbReference type="ChEBI" id="CHEBI:15361"/>
    </ligand>
</feature>
<evidence type="ECO:0000256" key="15">
    <source>
        <dbReference type="PIRSR" id="PIRSR001365-2"/>
    </source>
</evidence>
<dbReference type="UniPathway" id="UPA00034">
    <property type="reaction ID" value="UER00017"/>
</dbReference>
<evidence type="ECO:0000256" key="5">
    <source>
        <dbReference type="ARBA" id="ARBA00022490"/>
    </source>
</evidence>
<dbReference type="GO" id="GO:0019877">
    <property type="term" value="P:diaminopimelate biosynthetic process"/>
    <property type="evidence" value="ECO:0007669"/>
    <property type="project" value="UniProtKB-UniRule"/>
</dbReference>
<feature type="active site" description="Proton donor/acceptor" evidence="12 14">
    <location>
        <position position="135"/>
    </location>
</feature>
<dbReference type="GO" id="GO:0008840">
    <property type="term" value="F:4-hydroxy-tetrahydrodipicolinate synthase activity"/>
    <property type="evidence" value="ECO:0007669"/>
    <property type="project" value="UniProtKB-UniRule"/>
</dbReference>
<evidence type="ECO:0000256" key="12">
    <source>
        <dbReference type="HAMAP-Rule" id="MF_00418"/>
    </source>
</evidence>
<accession>A0A5P8E4V3</accession>
<keyword evidence="17" id="KW-1185">Reference proteome</keyword>
<dbReference type="GO" id="GO:0009089">
    <property type="term" value="P:lysine biosynthetic process via diaminopimelate"/>
    <property type="evidence" value="ECO:0007669"/>
    <property type="project" value="UniProtKB-UniRule"/>
</dbReference>
<evidence type="ECO:0000256" key="2">
    <source>
        <dbReference type="ARBA" id="ARBA00005120"/>
    </source>
</evidence>
<dbReference type="PRINTS" id="PR00146">
    <property type="entry name" value="DHPICSNTHASE"/>
</dbReference>
<evidence type="ECO:0000256" key="14">
    <source>
        <dbReference type="PIRSR" id="PIRSR001365-1"/>
    </source>
</evidence>
<dbReference type="PANTHER" id="PTHR12128">
    <property type="entry name" value="DIHYDRODIPICOLINATE SYNTHASE"/>
    <property type="match status" value="1"/>
</dbReference>
<evidence type="ECO:0000256" key="3">
    <source>
        <dbReference type="ARBA" id="ARBA00007592"/>
    </source>
</evidence>
<feature type="binding site" evidence="12 15">
    <location>
        <position position="206"/>
    </location>
    <ligand>
        <name>pyruvate</name>
        <dbReference type="ChEBI" id="CHEBI:15361"/>
    </ligand>
</feature>
<comment type="catalytic activity">
    <reaction evidence="11 12">
        <text>L-aspartate 4-semialdehyde + pyruvate = (2S,4S)-4-hydroxy-2,3,4,5-tetrahydrodipicolinate + H2O + H(+)</text>
        <dbReference type="Rhea" id="RHEA:34171"/>
        <dbReference type="ChEBI" id="CHEBI:15361"/>
        <dbReference type="ChEBI" id="CHEBI:15377"/>
        <dbReference type="ChEBI" id="CHEBI:15378"/>
        <dbReference type="ChEBI" id="CHEBI:67139"/>
        <dbReference type="ChEBI" id="CHEBI:537519"/>
        <dbReference type="EC" id="4.3.3.7"/>
    </reaction>
</comment>
<dbReference type="SMART" id="SM01130">
    <property type="entry name" value="DHDPS"/>
    <property type="match status" value="1"/>
</dbReference>
<comment type="pathway">
    <text evidence="2 12">Amino-acid biosynthesis; L-lysine biosynthesis via DAP pathway; (S)-tetrahydrodipicolinate from L-aspartate: step 3/4.</text>
</comment>
<dbReference type="PANTHER" id="PTHR12128:SF66">
    <property type="entry name" value="4-HYDROXY-2-OXOGLUTARATE ALDOLASE, MITOCHONDRIAL"/>
    <property type="match status" value="1"/>
</dbReference>
<comment type="function">
    <text evidence="1 12">Catalyzes the condensation of (S)-aspartate-beta-semialdehyde [(S)-ASA] and pyruvate to 4-hydroxy-tetrahydrodipicolinate (HTPA).</text>
</comment>
<evidence type="ECO:0000256" key="10">
    <source>
        <dbReference type="ARBA" id="ARBA00023270"/>
    </source>
</evidence>
<dbReference type="OrthoDB" id="9782828at2"/>
<dbReference type="GO" id="GO:0005829">
    <property type="term" value="C:cytosol"/>
    <property type="evidence" value="ECO:0007669"/>
    <property type="project" value="TreeGrafter"/>
</dbReference>
<reference evidence="16 17" key="1">
    <citation type="submission" date="2018-11" db="EMBL/GenBank/DDBJ databases">
        <authorList>
            <person name="Na S.W."/>
            <person name="Baik M."/>
        </authorList>
    </citation>
    <scope>NUCLEOTIDE SEQUENCE [LARGE SCALE GENOMIC DNA]</scope>
    <source>
        <strain evidence="16 17">E39</strain>
    </source>
</reference>
<dbReference type="NCBIfam" id="TIGR00674">
    <property type="entry name" value="dapA"/>
    <property type="match status" value="1"/>
</dbReference>
<dbReference type="AlphaFoldDB" id="A0A5P8E4V3"/>
<evidence type="ECO:0000256" key="6">
    <source>
        <dbReference type="ARBA" id="ARBA00022605"/>
    </source>
</evidence>
<dbReference type="KEGG" id="alq:C7Y71_002805"/>
<dbReference type="CDD" id="cd00950">
    <property type="entry name" value="DHDPS"/>
    <property type="match status" value="1"/>
</dbReference>
<dbReference type="InterPro" id="IPR020625">
    <property type="entry name" value="Schiff_base-form_aldolases_AS"/>
</dbReference>
<keyword evidence="8 12" id="KW-0457">Lysine biosynthesis</keyword>
<keyword evidence="6 12" id="KW-0028">Amino-acid biosynthesis</keyword>
<keyword evidence="9 12" id="KW-0456">Lyase</keyword>
<dbReference type="RefSeq" id="WP_111899361.1">
    <property type="nucleotide sequence ID" value="NZ_CP033459.1"/>
</dbReference>
<evidence type="ECO:0000313" key="16">
    <source>
        <dbReference type="EMBL" id="QFQ12035.1"/>
    </source>
</evidence>
<dbReference type="EC" id="4.3.3.7" evidence="4 12"/>
<dbReference type="Gene3D" id="3.20.20.70">
    <property type="entry name" value="Aldolase class I"/>
    <property type="match status" value="1"/>
</dbReference>
<dbReference type="HAMAP" id="MF_00418">
    <property type="entry name" value="DapA"/>
    <property type="match status" value="1"/>
</dbReference>
<comment type="similarity">
    <text evidence="3 12 13">Belongs to the DapA family.</text>
</comment>
<feature type="active site" description="Schiff-base intermediate with substrate" evidence="12 14">
    <location>
        <position position="164"/>
    </location>
</feature>
<evidence type="ECO:0000313" key="17">
    <source>
        <dbReference type="Proteomes" id="UP000249375"/>
    </source>
</evidence>
<dbReference type="SUPFAM" id="SSF51569">
    <property type="entry name" value="Aldolase"/>
    <property type="match status" value="1"/>
</dbReference>
<comment type="caution">
    <text evidence="12">Was originally thought to be a dihydrodipicolinate synthase (DHDPS), catalyzing the condensation of (S)-aspartate-beta-semialdehyde [(S)-ASA] and pyruvate to dihydrodipicolinate (DHDP). However, it was shown in E.coli that the product of the enzymatic reaction is not dihydrodipicolinate but in fact (4S)-4-hydroxy-2,3,4,5-tetrahydro-(2S)-dipicolinic acid (HTPA), and that the consecutive dehydration reaction leading to DHDP is not spontaneous but catalyzed by DapB.</text>
</comment>
<evidence type="ECO:0000256" key="1">
    <source>
        <dbReference type="ARBA" id="ARBA00003294"/>
    </source>
</evidence>
<evidence type="ECO:0000256" key="13">
    <source>
        <dbReference type="PIRNR" id="PIRNR001365"/>
    </source>
</evidence>
<feature type="site" description="Part of a proton relay during catalysis" evidence="12">
    <location>
        <position position="47"/>
    </location>
</feature>
<keyword evidence="10 12" id="KW-0704">Schiff base</keyword>
<evidence type="ECO:0000256" key="11">
    <source>
        <dbReference type="ARBA" id="ARBA00047836"/>
    </source>
</evidence>
<sequence>MKKNIFRGLGIAEITPFQENGEVDYEALTALTQSFMDCVDFICVLGTTAETPCLTADEKQKIIDTIQAVNQGRLPILLGAGGNNTREVCNNVKNCPEGIDGVLIVCPYYNKPTQEGLYQHFKAVAESTPLPVVLYNVPGRTGVNLSSATTLRLANDVENIVAIKEASGMIDQIEEIIDKSPEGFEVISGDDGITFELLTLGAVGVISVLGNAYPSEFGEMVHSVLNNEYDTALRRQQQFRPLYKMLFADGNPAGVKALLNIQGKAENVLRLPLVPATDKTVSALKDFDAQMR</sequence>
<proteinExistence type="inferred from homology"/>
<evidence type="ECO:0000256" key="9">
    <source>
        <dbReference type="ARBA" id="ARBA00023239"/>
    </source>
</evidence>
<dbReference type="Proteomes" id="UP000249375">
    <property type="component" value="Chromosome"/>
</dbReference>
<dbReference type="PROSITE" id="PS00666">
    <property type="entry name" value="DHDPS_2"/>
    <property type="match status" value="1"/>
</dbReference>
<dbReference type="InterPro" id="IPR013785">
    <property type="entry name" value="Aldolase_TIM"/>
</dbReference>
<protein>
    <recommendedName>
        <fullName evidence="4 12">4-hydroxy-tetrahydrodipicolinate synthase</fullName>
        <shortName evidence="12">HTPA synthase</shortName>
        <ecNumber evidence="4 12">4.3.3.7</ecNumber>
    </recommendedName>
</protein>
<dbReference type="InterPro" id="IPR002220">
    <property type="entry name" value="DapA-like"/>
</dbReference>
<feature type="site" description="Part of a proton relay during catalysis" evidence="12">
    <location>
        <position position="109"/>
    </location>
</feature>
<dbReference type="EMBL" id="CP033459">
    <property type="protein sequence ID" value="QFQ12035.1"/>
    <property type="molecule type" value="Genomic_DNA"/>
</dbReference>